<organism evidence="1 2">
    <name type="scientific">Racocetra persica</name>
    <dbReference type="NCBI Taxonomy" id="160502"/>
    <lineage>
        <taxon>Eukaryota</taxon>
        <taxon>Fungi</taxon>
        <taxon>Fungi incertae sedis</taxon>
        <taxon>Mucoromycota</taxon>
        <taxon>Glomeromycotina</taxon>
        <taxon>Glomeromycetes</taxon>
        <taxon>Diversisporales</taxon>
        <taxon>Gigasporaceae</taxon>
        <taxon>Racocetra</taxon>
    </lineage>
</organism>
<evidence type="ECO:0000313" key="2">
    <source>
        <dbReference type="Proteomes" id="UP000789920"/>
    </source>
</evidence>
<name>A0ACA9SBU3_9GLOM</name>
<feature type="non-terminal residue" evidence="1">
    <location>
        <position position="1"/>
    </location>
</feature>
<dbReference type="EMBL" id="CAJVQC010110134">
    <property type="protein sequence ID" value="CAG8834786.1"/>
    <property type="molecule type" value="Genomic_DNA"/>
</dbReference>
<reference evidence="1" key="1">
    <citation type="submission" date="2021-06" db="EMBL/GenBank/DDBJ databases">
        <authorList>
            <person name="Kallberg Y."/>
            <person name="Tangrot J."/>
            <person name="Rosling A."/>
        </authorList>
    </citation>
    <scope>NUCLEOTIDE SEQUENCE</scope>
    <source>
        <strain evidence="1">MA461A</strain>
    </source>
</reference>
<evidence type="ECO:0000313" key="1">
    <source>
        <dbReference type="EMBL" id="CAG8834786.1"/>
    </source>
</evidence>
<protein>
    <submittedName>
        <fullName evidence="1">26342_t:CDS:1</fullName>
    </submittedName>
</protein>
<proteinExistence type="predicted"/>
<feature type="non-terminal residue" evidence="1">
    <location>
        <position position="122"/>
    </location>
</feature>
<keyword evidence="2" id="KW-1185">Reference proteome</keyword>
<accession>A0ACA9SBU3</accession>
<sequence>VQAQQTIQVFNTFDGYINSTNSYVTFMFNASAVPDRTGGLSRIFAMAKRQATNPTTTISSRPPGSSTISSSTARIINQQIQPPVIGSPKKIYISISICRIPRGSANYMPRVFVSTNPSQSNP</sequence>
<gene>
    <name evidence="1" type="ORF">RPERSI_LOCUS29306</name>
</gene>
<comment type="caution">
    <text evidence="1">The sequence shown here is derived from an EMBL/GenBank/DDBJ whole genome shotgun (WGS) entry which is preliminary data.</text>
</comment>
<dbReference type="Proteomes" id="UP000789920">
    <property type="component" value="Unassembled WGS sequence"/>
</dbReference>